<dbReference type="SMART" id="SM00034">
    <property type="entry name" value="CLECT"/>
    <property type="match status" value="2"/>
</dbReference>
<dbReference type="Proteomes" id="UP000838412">
    <property type="component" value="Chromosome 9"/>
</dbReference>
<dbReference type="InterPro" id="IPR016187">
    <property type="entry name" value="CTDL_fold"/>
</dbReference>
<dbReference type="SMART" id="SM00327">
    <property type="entry name" value="VWA"/>
    <property type="match status" value="1"/>
</dbReference>
<keyword evidence="5" id="KW-0677">Repeat</keyword>
<evidence type="ECO:0000259" key="10">
    <source>
        <dbReference type="SMART" id="SM00034"/>
    </source>
</evidence>
<feature type="domain" description="WSC" evidence="12">
    <location>
        <begin position="111"/>
        <end position="204"/>
    </location>
</feature>
<dbReference type="EMBL" id="OV696694">
    <property type="protein sequence ID" value="CAH1274249.1"/>
    <property type="molecule type" value="Genomic_DNA"/>
</dbReference>
<dbReference type="SUPFAM" id="SSF56436">
    <property type="entry name" value="C-type lectin-like"/>
    <property type="match status" value="2"/>
</dbReference>
<dbReference type="CDD" id="cd19941">
    <property type="entry name" value="TIL"/>
    <property type="match status" value="1"/>
</dbReference>
<dbReference type="InterPro" id="IPR014853">
    <property type="entry name" value="VWF/SSPO/ZAN-like_Cys-rich_dom"/>
</dbReference>
<dbReference type="InterPro" id="IPR002035">
    <property type="entry name" value="VWF_A"/>
</dbReference>
<reference evidence="15" key="1">
    <citation type="submission" date="2022-01" db="EMBL/GenBank/DDBJ databases">
        <authorList>
            <person name="Braso-Vives M."/>
        </authorList>
    </citation>
    <scope>NUCLEOTIDE SEQUENCE</scope>
</reference>
<dbReference type="InterPro" id="IPR036084">
    <property type="entry name" value="Ser_inhib-like_sf"/>
</dbReference>
<keyword evidence="6" id="KW-0472">Membrane</keyword>
<evidence type="ECO:0000313" key="16">
    <source>
        <dbReference type="Proteomes" id="UP000838412"/>
    </source>
</evidence>
<dbReference type="InterPro" id="IPR006624">
    <property type="entry name" value="Beta-propeller_rpt_TECPR"/>
</dbReference>
<dbReference type="Gene3D" id="2.10.25.10">
    <property type="entry name" value="Laminin"/>
    <property type="match status" value="1"/>
</dbReference>
<dbReference type="InterPro" id="IPR036465">
    <property type="entry name" value="vWFA_dom_sf"/>
</dbReference>
<dbReference type="Pfam" id="PF00094">
    <property type="entry name" value="VWD"/>
    <property type="match status" value="1"/>
</dbReference>
<dbReference type="SUPFAM" id="SSF53300">
    <property type="entry name" value="vWA-like"/>
    <property type="match status" value="1"/>
</dbReference>
<dbReference type="SMART" id="SM00832">
    <property type="entry name" value="C8"/>
    <property type="match status" value="1"/>
</dbReference>
<keyword evidence="3" id="KW-0964">Secreted</keyword>
<comment type="subcellular location">
    <subcellularLocation>
        <location evidence="1">Membrane</location>
    </subcellularLocation>
    <subcellularLocation>
        <location evidence="2">Secreted</location>
    </subcellularLocation>
</comment>
<keyword evidence="7" id="KW-1015">Disulfide bond</keyword>
<evidence type="ECO:0000256" key="5">
    <source>
        <dbReference type="ARBA" id="ARBA00022737"/>
    </source>
</evidence>
<evidence type="ECO:0000256" key="6">
    <source>
        <dbReference type="ARBA" id="ARBA00023136"/>
    </source>
</evidence>
<proteinExistence type="predicted"/>
<evidence type="ECO:0000259" key="11">
    <source>
        <dbReference type="SMART" id="SM00216"/>
    </source>
</evidence>
<dbReference type="SMART" id="SM00216">
    <property type="entry name" value="VWD"/>
    <property type="match status" value="1"/>
</dbReference>
<evidence type="ECO:0000256" key="4">
    <source>
        <dbReference type="ARBA" id="ARBA00022729"/>
    </source>
</evidence>
<feature type="domain" description="C-type lectin" evidence="10">
    <location>
        <begin position="355"/>
        <end position="482"/>
    </location>
</feature>
<dbReference type="Gene3D" id="3.10.100.10">
    <property type="entry name" value="Mannose-Binding Protein A, subunit A"/>
    <property type="match status" value="2"/>
</dbReference>
<dbReference type="Pfam" id="PF00059">
    <property type="entry name" value="Lectin_C"/>
    <property type="match status" value="2"/>
</dbReference>
<dbReference type="SUPFAM" id="SSF57567">
    <property type="entry name" value="Serine protease inhibitors"/>
    <property type="match status" value="1"/>
</dbReference>
<dbReference type="InterPro" id="IPR016186">
    <property type="entry name" value="C-type_lectin-like/link_sf"/>
</dbReference>
<dbReference type="InterPro" id="IPR001304">
    <property type="entry name" value="C-type_lectin-like"/>
</dbReference>
<evidence type="ECO:0000259" key="13">
    <source>
        <dbReference type="SMART" id="SM00327"/>
    </source>
</evidence>
<evidence type="ECO:0000256" key="7">
    <source>
        <dbReference type="ARBA" id="ARBA00023157"/>
    </source>
</evidence>
<evidence type="ECO:0000259" key="12">
    <source>
        <dbReference type="SMART" id="SM00321"/>
    </source>
</evidence>
<dbReference type="Gene3D" id="3.40.50.410">
    <property type="entry name" value="von Willebrand factor, type A domain"/>
    <property type="match status" value="1"/>
</dbReference>
<evidence type="ECO:0000256" key="8">
    <source>
        <dbReference type="ARBA" id="ARBA00023180"/>
    </source>
</evidence>
<organism evidence="15 16">
    <name type="scientific">Branchiostoma lanceolatum</name>
    <name type="common">Common lancelet</name>
    <name type="synonym">Amphioxus lanceolatum</name>
    <dbReference type="NCBI Taxonomy" id="7740"/>
    <lineage>
        <taxon>Eukaryota</taxon>
        <taxon>Metazoa</taxon>
        <taxon>Chordata</taxon>
        <taxon>Cephalochordata</taxon>
        <taxon>Leptocardii</taxon>
        <taxon>Amphioxiformes</taxon>
        <taxon>Branchiostomatidae</taxon>
        <taxon>Branchiostoma</taxon>
    </lineage>
</organism>
<protein>
    <submittedName>
        <fullName evidence="15">FCGBP protein</fullName>
    </submittedName>
</protein>
<dbReference type="PANTHER" id="PTHR46160:SF8">
    <property type="entry name" value="VWFD DOMAIN-CONTAINING PROTEIN"/>
    <property type="match status" value="1"/>
</dbReference>
<feature type="domain" description="WSC" evidence="12">
    <location>
        <begin position="499"/>
        <end position="593"/>
    </location>
</feature>
<dbReference type="Pfam" id="PF00092">
    <property type="entry name" value="VWA"/>
    <property type="match status" value="1"/>
</dbReference>
<dbReference type="Pfam" id="PF01826">
    <property type="entry name" value="TIL"/>
    <property type="match status" value="1"/>
</dbReference>
<evidence type="ECO:0000259" key="14">
    <source>
        <dbReference type="SMART" id="SM00832"/>
    </source>
</evidence>
<accession>A0A8K0AE28</accession>
<dbReference type="Pfam" id="PF01822">
    <property type="entry name" value="WSC"/>
    <property type="match status" value="2"/>
</dbReference>
<dbReference type="InterPro" id="IPR001846">
    <property type="entry name" value="VWF_type-D"/>
</dbReference>
<feature type="domain" description="C-type lectin" evidence="10">
    <location>
        <begin position="214"/>
        <end position="335"/>
    </location>
</feature>
<keyword evidence="8" id="KW-0325">Glycoprotein</keyword>
<dbReference type="SMART" id="SM00706">
    <property type="entry name" value="TECPR"/>
    <property type="match status" value="6"/>
</dbReference>
<gene>
    <name evidence="15" type="primary">FCGBP</name>
    <name evidence="15" type="ORF">BLAG_LOCUS25337</name>
</gene>
<evidence type="ECO:0000256" key="1">
    <source>
        <dbReference type="ARBA" id="ARBA00004370"/>
    </source>
</evidence>
<dbReference type="GO" id="GO:0016020">
    <property type="term" value="C:membrane"/>
    <property type="evidence" value="ECO:0007669"/>
    <property type="project" value="UniProtKB-SubCell"/>
</dbReference>
<dbReference type="PROSITE" id="PS00615">
    <property type="entry name" value="C_TYPE_LECTIN_1"/>
    <property type="match status" value="2"/>
</dbReference>
<evidence type="ECO:0000256" key="3">
    <source>
        <dbReference type="ARBA" id="ARBA00022525"/>
    </source>
</evidence>
<dbReference type="InterPro" id="IPR002889">
    <property type="entry name" value="WSC_carb-bd"/>
</dbReference>
<dbReference type="Pfam" id="PF19193">
    <property type="entry name" value="Tectonin"/>
    <property type="match status" value="2"/>
</dbReference>
<dbReference type="PANTHER" id="PTHR46160">
    <property type="entry name" value="ALPHA-TECTORIN-RELATED"/>
    <property type="match status" value="1"/>
</dbReference>
<dbReference type="FunFam" id="3.40.50.410:FF:000004">
    <property type="entry name" value="collagen alpha-6(VI) chain"/>
    <property type="match status" value="1"/>
</dbReference>
<dbReference type="InterPro" id="IPR018378">
    <property type="entry name" value="C-type_lectin_CS"/>
</dbReference>
<dbReference type="SMART" id="SM00321">
    <property type="entry name" value="WSC"/>
    <property type="match status" value="2"/>
</dbReference>
<feature type="domain" description="VWF/SSPO/Zonadhesin-like cysteine-rich" evidence="14">
    <location>
        <begin position="808"/>
        <end position="883"/>
    </location>
</feature>
<keyword evidence="4" id="KW-0732">Signal</keyword>
<feature type="domain" description="VWFA" evidence="13">
    <location>
        <begin position="1257"/>
        <end position="1434"/>
    </location>
</feature>
<evidence type="ECO:0000256" key="2">
    <source>
        <dbReference type="ARBA" id="ARBA00004613"/>
    </source>
</evidence>
<dbReference type="Pfam" id="PF08742">
    <property type="entry name" value="C8"/>
    <property type="match status" value="1"/>
</dbReference>
<dbReference type="FunFam" id="2.10.25.10:FF:000055">
    <property type="entry name" value="alpha-tectorin isoform X1"/>
    <property type="match status" value="1"/>
</dbReference>
<keyword evidence="16" id="KW-1185">Reference proteome</keyword>
<dbReference type="PRINTS" id="PR00453">
    <property type="entry name" value="VWFADOMAIN"/>
</dbReference>
<name>A0A8K0AE28_BRALA</name>
<evidence type="ECO:0000256" key="9">
    <source>
        <dbReference type="SAM" id="MobiDB-lite"/>
    </source>
</evidence>
<dbReference type="CDD" id="cd00037">
    <property type="entry name" value="CLECT"/>
    <property type="match status" value="2"/>
</dbReference>
<dbReference type="InterPro" id="IPR052749">
    <property type="entry name" value="Alpha-tectorin"/>
</dbReference>
<dbReference type="InterPro" id="IPR002919">
    <property type="entry name" value="TIL_dom"/>
</dbReference>
<sequence>MFRSVSEGVPHSEGCRRRLRRSPSVYRLWIGEFSLPMDAVMAVKNMEVVILANIAIVIRADIAIIIRADIAIIIREAMAMGIAIRTAIHADIRTAMDHLKSMGKVCPALFAWGYKGCYVDNRNRVFPHSPTTSNSMTTALCKAHCKRNGYAYAGTEFGKQCFCGTAADFAKCKTRPAKNCYKRCPGNGKEICGGVWRISVYEISGGGGGGGGGGDTKYTTHYRVYNEAKTYSEAQKRCQQDGGHLADLKTPAIVAVVNKLVDSRRDYWIGLNDIGREGGWHWSDGVPLSSCSYKNWYPGEPNNIGNEDCGHLWGGSKRLKWNDMSCSAPKYFICQTGARQLSGCTGSPDGGGGGPHPGYKEYRGSYYRAFSGQFKTYYEAQQECKKDGGHLADLKTKGLADFVTGLVEKRYNYWIGLNDIWVEGRWSWSDGVELSTCGYKNWAPGQPPRSASMFDDCGHLKADQGQKWNDLGCYQKMFYICQIGRGEASGCTGQAVDLRPEYKGCYRDASRRKFPTRYMTSNQQTTSLCVNFCRQYKFPYAATEYGNQCYCGREQDFSAIGSSLPNAQCNTPCTGNPYQKCGGNWKMSVYKTATGPAPVNSLCLGKLTCPAQKPGTCLAWGDPHYITFDNRRHDFQGTCKYTLVRHADFTVAVRNVHRAGKSKRVAFCDRVEVTVYGYKIQIRSGRGRDVLVNGYRRSLPVCLNRKVAISISGLNVQIQTDHCFSLTYDGNHRVQIKVPDSYKGKLSGMCGNYNGRPNDDNLMPGGQVASTSLLYGNSWIAPDDDTCPDTRPQDNFDSNDISPSDRRKYLHPTKCGLLKAASGPFRSCNAILVPAEFVETCVFDMAAYQGDVAVLCQNLQAYADACVSSGGKPGQWRRSGFCAVQCPPHSRYSQCASPCPRTCADSAPRPCTKNCVESCVCDNGYVLSGANCVPLSSCGCSKDGNLYEKNEVWKSGNEICKCLPNRRIQCERQTGGEVSVEIGGTSWNTIGGSLSFVSIGFCGVWGVNTAGEVLYRAGTYGNERAPGTAWLKVSGSVTLVQISSGKGIVWGITARYRVYVRIGITAQRPQGTGWTEIRGRPLKSVCVSEYYVWGVTTTGSVYYRTGVTAGRQMGTGWALLRGPVIRGLSYVSIGYSGVWGVTSSGAIWYRSGTYGGKGSAGTRWVQVTGSLVSISVGYNVVWGVSAIGQVFIRIGITAQTPVGTAWRLVGGSLTQIYVSSSSNHVWGCGLSYHIYLRVGITWTSGPVDVPEPTCHAKADIHVLVDGSKSVKTRNFPSVRQFILKLAAGFEIGPNKARIGVYQFAKDMRTEFKMNQYNNRGALLNAIKKIEYMNKLQTKTGASLKAVYNEFTKANGARDDVEKVIILVTDGKATDQVREPAQYVKNKGAHVFTVGVAKYKIDELKLIASNDDYVATADDFDDLDRIRDKVLEVVCNADKGKRNIGAEVENGLQYLKRTAGELMDDLEGRENLGLETLQTETGEEAAMQLREMLDSMSELTTNAIDAGEEVTKEVSLVLNEIDQQLQDIRDLSDIRDPSNIRDLPEPDGFEESRDFHEPEELEEIQDFPEPEGLEEIRNLLELDGLEEIRNLPEPGGLEEIQEFPEPGGLEDIQEFPEPEGLEEIHEFPEPEGLEEIQADELEEIQNLPETGGLEEIQEFPEPGGLEEIQEFPEPEGLEEIQADELEEIRNLPEPGGLEEVLNELEELIGG</sequence>
<dbReference type="GO" id="GO:0005576">
    <property type="term" value="C:extracellular region"/>
    <property type="evidence" value="ECO:0007669"/>
    <property type="project" value="UniProtKB-SubCell"/>
</dbReference>
<evidence type="ECO:0000313" key="15">
    <source>
        <dbReference type="EMBL" id="CAH1274249.1"/>
    </source>
</evidence>
<feature type="domain" description="VWFD" evidence="11">
    <location>
        <begin position="605"/>
        <end position="766"/>
    </location>
</feature>
<dbReference type="OrthoDB" id="5945029at2759"/>
<feature type="region of interest" description="Disordered" evidence="9">
    <location>
        <begin position="1535"/>
        <end position="1555"/>
    </location>
</feature>